<sequence length="129" mass="14284">MSFYFREQPCLSLGKEFGRPGRLANASSSCGYWLTTGFGLHSLAPPPSALSFEEWWADAYGSVDGEARRGFNSVIILGAWSLAHRNRCVFDGISPSLNSVLTTARVEMKLWVLAGALGIEYLFPMMWVE</sequence>
<name>A0AAQ3UIQ2_PASNO</name>
<dbReference type="AlphaFoldDB" id="A0AAQ3UIQ2"/>
<accession>A0AAQ3UIQ2</accession>
<keyword evidence="2" id="KW-1185">Reference proteome</keyword>
<organism evidence="1 2">
    <name type="scientific">Paspalum notatum var. saurae</name>
    <dbReference type="NCBI Taxonomy" id="547442"/>
    <lineage>
        <taxon>Eukaryota</taxon>
        <taxon>Viridiplantae</taxon>
        <taxon>Streptophyta</taxon>
        <taxon>Embryophyta</taxon>
        <taxon>Tracheophyta</taxon>
        <taxon>Spermatophyta</taxon>
        <taxon>Magnoliopsida</taxon>
        <taxon>Liliopsida</taxon>
        <taxon>Poales</taxon>
        <taxon>Poaceae</taxon>
        <taxon>PACMAD clade</taxon>
        <taxon>Panicoideae</taxon>
        <taxon>Andropogonodae</taxon>
        <taxon>Paspaleae</taxon>
        <taxon>Paspalinae</taxon>
        <taxon>Paspalum</taxon>
    </lineage>
</organism>
<gene>
    <name evidence="1" type="ORF">U9M48_036212</name>
</gene>
<evidence type="ECO:0000313" key="1">
    <source>
        <dbReference type="EMBL" id="WVZ89859.1"/>
    </source>
</evidence>
<dbReference type="Proteomes" id="UP001341281">
    <property type="component" value="Chromosome 08"/>
</dbReference>
<evidence type="ECO:0000313" key="2">
    <source>
        <dbReference type="Proteomes" id="UP001341281"/>
    </source>
</evidence>
<dbReference type="EMBL" id="CP144752">
    <property type="protein sequence ID" value="WVZ89859.1"/>
    <property type="molecule type" value="Genomic_DNA"/>
</dbReference>
<proteinExistence type="predicted"/>
<protein>
    <submittedName>
        <fullName evidence="1">Uncharacterized protein</fullName>
    </submittedName>
</protein>
<reference evidence="1 2" key="1">
    <citation type="submission" date="2024-02" db="EMBL/GenBank/DDBJ databases">
        <title>High-quality chromosome-scale genome assembly of Pensacola bahiagrass (Paspalum notatum Flugge var. saurae).</title>
        <authorList>
            <person name="Vega J.M."/>
            <person name="Podio M."/>
            <person name="Orjuela J."/>
            <person name="Siena L.A."/>
            <person name="Pessino S.C."/>
            <person name="Combes M.C."/>
            <person name="Mariac C."/>
            <person name="Albertini E."/>
            <person name="Pupilli F."/>
            <person name="Ortiz J.P.A."/>
            <person name="Leblanc O."/>
        </authorList>
    </citation>
    <scope>NUCLEOTIDE SEQUENCE [LARGE SCALE GENOMIC DNA]</scope>
    <source>
        <strain evidence="1">R1</strain>
        <tissue evidence="1">Leaf</tissue>
    </source>
</reference>